<keyword evidence="2" id="KW-1185">Reference proteome</keyword>
<dbReference type="EMBL" id="CASHSV030000513">
    <property type="protein sequence ID" value="CAJ2668165.1"/>
    <property type="molecule type" value="Genomic_DNA"/>
</dbReference>
<gene>
    <name evidence="1" type="ORF">MILVUS5_LOCUS32613</name>
</gene>
<sequence>MPPRRAPAAPVTEDDRVERMANSMNVMAAAITAQTNAKTQRDLEKREREVHAAGTRVLTSFNHQNPPRFRGDGGPAAADLWLQAIEKILGAIHCPEGEMVNLATYQLLGDAEYWWGNTSLLMEAAFEEFSWENFKRKFLAKYFPETARERYGEEFLKLTQGGLNVEAYAKKFESLSRHFRFFRDGIDESYMCRRFQGGLRYELQDAVVPLGIRQFQVLVEKCQEIEDMRNKRVNRQGSFSAGGPSRPSHQSQNRGGRGTRPYNRPQNNRGPQNSGNQGTRGKPVREKQTCYKCGEEGHYANECGNPGTASLCFNCQKPGHFARDCRAPKAEPSENATQGARPTAKGRVYYMGTEVSGQASNAIHEDCQIAGNSLTALIDTGATHSFISLDCANRLKLLVSPLPFDLNVSTPARDLVVNTACLHCLVKIQNRDFLVNLICLPLKSLEIILGMDWLSYHYVILDCARKLAFFPEPGVARYLSANRLVVTMRNGETEFMSLSSIEVTSGIIVEDVRVVQQFQDVFPLEIPGFPPIREVEFFIDLHPGTGPISESPYRMAPAELIELKSQIEDLLGKGFIRPSVSPWGAPVLLVKKKDGKSRLCVDYRKLNKVTIKNRYPLPRIDDLMDQLKDASVFSKIDLKSGYHQIRVRDEDVQKTAFRTRYGHYEYLVMPFGVTNAPAIFMDYMNRVFHPFLDKFVVVFIDDILVYSKSEEEHEEHLRLVLQVFRDNKLYANPSKSVKVTDTAEKLTDIYIAEIVKLHGIPSSIVSDRDPKFTSHFWKTLHDALGTKLRMSSAYHPQTDGQTERTNQSLEDLLRACVLDDRGSWDDVLPLVEFTYNNSYHASIGMAPFEALYGRRCQTPLCWYQDGESIIVGPEMVQQTTDKVKQIRARLKATQDRQKSYADKHRRPLEFEAGDHVFLRVTPTTGVGRVLKAKKLTPKFIGPYQITERIGKVAYRIALPPVLSRIHDVFHVSQLRKYTPDPSHVIKPDDIHLKENLSFEVSPIKIADRKMKLLRTKEIPLVKVIWNEATGDATWELESKIKEQYPELFNDV</sequence>
<organism evidence="1 2">
    <name type="scientific">Trifolium pratense</name>
    <name type="common">Red clover</name>
    <dbReference type="NCBI Taxonomy" id="57577"/>
    <lineage>
        <taxon>Eukaryota</taxon>
        <taxon>Viridiplantae</taxon>
        <taxon>Streptophyta</taxon>
        <taxon>Embryophyta</taxon>
        <taxon>Tracheophyta</taxon>
        <taxon>Spermatophyta</taxon>
        <taxon>Magnoliopsida</taxon>
        <taxon>eudicotyledons</taxon>
        <taxon>Gunneridae</taxon>
        <taxon>Pentapetalae</taxon>
        <taxon>rosids</taxon>
        <taxon>fabids</taxon>
        <taxon>Fabales</taxon>
        <taxon>Fabaceae</taxon>
        <taxon>Papilionoideae</taxon>
        <taxon>50 kb inversion clade</taxon>
        <taxon>NPAAA clade</taxon>
        <taxon>Hologalegina</taxon>
        <taxon>IRL clade</taxon>
        <taxon>Trifolieae</taxon>
        <taxon>Trifolium</taxon>
    </lineage>
</organism>
<proteinExistence type="predicted"/>
<evidence type="ECO:0000313" key="1">
    <source>
        <dbReference type="EMBL" id="CAJ2668165.1"/>
    </source>
</evidence>
<evidence type="ECO:0000313" key="2">
    <source>
        <dbReference type="Proteomes" id="UP001177021"/>
    </source>
</evidence>
<dbReference type="Proteomes" id="UP001177021">
    <property type="component" value="Unassembled WGS sequence"/>
</dbReference>
<accession>A0ACB0LHK1</accession>
<reference evidence="1" key="1">
    <citation type="submission" date="2023-10" db="EMBL/GenBank/DDBJ databases">
        <authorList>
            <person name="Rodriguez Cubillos JULIANA M."/>
            <person name="De Vega J."/>
        </authorList>
    </citation>
    <scope>NUCLEOTIDE SEQUENCE</scope>
</reference>
<protein>
    <submittedName>
        <fullName evidence="1">Uncharacterized protein</fullName>
    </submittedName>
</protein>
<name>A0ACB0LHK1_TRIPR</name>
<comment type="caution">
    <text evidence="1">The sequence shown here is derived from an EMBL/GenBank/DDBJ whole genome shotgun (WGS) entry which is preliminary data.</text>
</comment>